<dbReference type="HAMAP" id="MF_00238">
    <property type="entry name" value="Cytidyl_kinase_type1"/>
    <property type="match status" value="1"/>
</dbReference>
<accession>F4KTT1</accession>
<reference key="2">
    <citation type="submission" date="2011-04" db="EMBL/GenBank/DDBJ databases">
        <title>Complete sequence of chromosome of Haliscomenobacter hydrossis DSM 1100.</title>
        <authorList>
            <consortium name="US DOE Joint Genome Institute (JGI-PGF)"/>
            <person name="Lucas S."/>
            <person name="Han J."/>
            <person name="Lapidus A."/>
            <person name="Bruce D."/>
            <person name="Goodwin L."/>
            <person name="Pitluck S."/>
            <person name="Peters L."/>
            <person name="Kyrpides N."/>
            <person name="Mavromatis K."/>
            <person name="Ivanova N."/>
            <person name="Ovchinnikova G."/>
            <person name="Pagani I."/>
            <person name="Daligault H."/>
            <person name="Detter J.C."/>
            <person name="Han C."/>
            <person name="Land M."/>
            <person name="Hauser L."/>
            <person name="Markowitz V."/>
            <person name="Cheng J.-F."/>
            <person name="Hugenholtz P."/>
            <person name="Woyke T."/>
            <person name="Wu D."/>
            <person name="Verbarg S."/>
            <person name="Frueling A."/>
            <person name="Brambilla E."/>
            <person name="Klenk H.-P."/>
            <person name="Eisen J.A."/>
        </authorList>
    </citation>
    <scope>NUCLEOTIDE SEQUENCE</scope>
    <source>
        <strain>DSM 1100</strain>
    </source>
</reference>
<comment type="catalytic activity">
    <reaction evidence="7 8">
        <text>CMP + ATP = CDP + ADP</text>
        <dbReference type="Rhea" id="RHEA:11600"/>
        <dbReference type="ChEBI" id="CHEBI:30616"/>
        <dbReference type="ChEBI" id="CHEBI:58069"/>
        <dbReference type="ChEBI" id="CHEBI:60377"/>
        <dbReference type="ChEBI" id="CHEBI:456216"/>
        <dbReference type="EC" id="2.7.4.25"/>
    </reaction>
</comment>
<dbReference type="HOGENOM" id="CLU_079959_0_2_10"/>
<reference evidence="10 11" key="1">
    <citation type="journal article" date="2011" name="Stand. Genomic Sci.">
        <title>Complete genome sequence of Haliscomenobacter hydrossis type strain (O).</title>
        <authorList>
            <consortium name="US DOE Joint Genome Institute (JGI-PGF)"/>
            <person name="Daligault H."/>
            <person name="Lapidus A."/>
            <person name="Zeytun A."/>
            <person name="Nolan M."/>
            <person name="Lucas S."/>
            <person name="Del Rio T.G."/>
            <person name="Tice H."/>
            <person name="Cheng J.F."/>
            <person name="Tapia R."/>
            <person name="Han C."/>
            <person name="Goodwin L."/>
            <person name="Pitluck S."/>
            <person name="Liolios K."/>
            <person name="Pagani I."/>
            <person name="Ivanova N."/>
            <person name="Huntemann M."/>
            <person name="Mavromatis K."/>
            <person name="Mikhailova N."/>
            <person name="Pati A."/>
            <person name="Chen A."/>
            <person name="Palaniappan K."/>
            <person name="Land M."/>
            <person name="Hauser L."/>
            <person name="Brambilla E.M."/>
            <person name="Rohde M."/>
            <person name="Verbarg S."/>
            <person name="Goker M."/>
            <person name="Bristow J."/>
            <person name="Eisen J.A."/>
            <person name="Markowitz V."/>
            <person name="Hugenholtz P."/>
            <person name="Kyrpides N.C."/>
            <person name="Klenk H.P."/>
            <person name="Woyke T."/>
        </authorList>
    </citation>
    <scope>NUCLEOTIDE SEQUENCE [LARGE SCALE GENOMIC DNA]</scope>
    <source>
        <strain evidence="11">ATCC 27775 / DSM 1100 / LMG 10767 / O</strain>
    </source>
</reference>
<dbReference type="InterPro" id="IPR027417">
    <property type="entry name" value="P-loop_NTPase"/>
</dbReference>
<evidence type="ECO:0000313" key="10">
    <source>
        <dbReference type="EMBL" id="AEE48075.1"/>
    </source>
</evidence>
<dbReference type="GO" id="GO:0015949">
    <property type="term" value="P:nucleobase-containing small molecule interconversion"/>
    <property type="evidence" value="ECO:0007669"/>
    <property type="project" value="TreeGrafter"/>
</dbReference>
<comment type="catalytic activity">
    <reaction evidence="6 8">
        <text>dCMP + ATP = dCDP + ADP</text>
        <dbReference type="Rhea" id="RHEA:25094"/>
        <dbReference type="ChEBI" id="CHEBI:30616"/>
        <dbReference type="ChEBI" id="CHEBI:57566"/>
        <dbReference type="ChEBI" id="CHEBI:58593"/>
        <dbReference type="ChEBI" id="CHEBI:456216"/>
        <dbReference type="EC" id="2.7.4.25"/>
    </reaction>
</comment>
<proteinExistence type="inferred from homology"/>
<keyword evidence="8" id="KW-0963">Cytoplasm</keyword>
<evidence type="ECO:0000256" key="4">
    <source>
        <dbReference type="ARBA" id="ARBA00022777"/>
    </source>
</evidence>
<dbReference type="Proteomes" id="UP000008461">
    <property type="component" value="Chromosome"/>
</dbReference>
<dbReference type="GO" id="GO:0036431">
    <property type="term" value="F:dCMP kinase activity"/>
    <property type="evidence" value="ECO:0007669"/>
    <property type="project" value="InterPro"/>
</dbReference>
<dbReference type="STRING" id="760192.Halhy_0162"/>
<comment type="subcellular location">
    <subcellularLocation>
        <location evidence="8">Cytoplasm</location>
    </subcellularLocation>
</comment>
<dbReference type="Pfam" id="PF02224">
    <property type="entry name" value="Cytidylate_kin"/>
    <property type="match status" value="1"/>
</dbReference>
<dbReference type="EMBL" id="CP002691">
    <property type="protein sequence ID" value="AEE48075.1"/>
    <property type="molecule type" value="Genomic_DNA"/>
</dbReference>
<dbReference type="PANTHER" id="PTHR21299:SF2">
    <property type="entry name" value="CYTIDYLATE KINASE"/>
    <property type="match status" value="1"/>
</dbReference>
<keyword evidence="5 8" id="KW-0067">ATP-binding</keyword>
<dbReference type="GO" id="GO:0006220">
    <property type="term" value="P:pyrimidine nucleotide metabolic process"/>
    <property type="evidence" value="ECO:0007669"/>
    <property type="project" value="UniProtKB-UniRule"/>
</dbReference>
<keyword evidence="3 8" id="KW-0547">Nucleotide-binding</keyword>
<feature type="domain" description="Cytidylate kinase" evidence="9">
    <location>
        <begin position="4"/>
        <end position="207"/>
    </location>
</feature>
<evidence type="ECO:0000259" key="9">
    <source>
        <dbReference type="Pfam" id="PF02224"/>
    </source>
</evidence>
<keyword evidence="2 8" id="KW-0808">Transferase</keyword>
<evidence type="ECO:0000256" key="2">
    <source>
        <dbReference type="ARBA" id="ARBA00022679"/>
    </source>
</evidence>
<evidence type="ECO:0000256" key="3">
    <source>
        <dbReference type="ARBA" id="ARBA00022741"/>
    </source>
</evidence>
<organism evidence="10 11">
    <name type="scientific">Haliscomenobacter hydrossis (strain ATCC 27775 / DSM 1100 / LMG 10767 / O)</name>
    <dbReference type="NCBI Taxonomy" id="760192"/>
    <lineage>
        <taxon>Bacteria</taxon>
        <taxon>Pseudomonadati</taxon>
        <taxon>Bacteroidota</taxon>
        <taxon>Saprospiria</taxon>
        <taxon>Saprospirales</taxon>
        <taxon>Haliscomenobacteraceae</taxon>
        <taxon>Haliscomenobacter</taxon>
    </lineage>
</organism>
<gene>
    <name evidence="8" type="primary">cmk</name>
    <name evidence="10" type="ordered locus">Halhy_0162</name>
</gene>
<protein>
    <recommendedName>
        <fullName evidence="8">Cytidylate kinase</fullName>
        <shortName evidence="8">CK</shortName>
        <ecNumber evidence="8">2.7.4.25</ecNumber>
    </recommendedName>
    <alternativeName>
        <fullName evidence="8">Cytidine monophosphate kinase</fullName>
        <shortName evidence="8">CMP kinase</shortName>
    </alternativeName>
</protein>
<evidence type="ECO:0000256" key="5">
    <source>
        <dbReference type="ARBA" id="ARBA00022840"/>
    </source>
</evidence>
<feature type="binding site" evidence="8">
    <location>
        <begin position="8"/>
        <end position="16"/>
    </location>
    <ligand>
        <name>ATP</name>
        <dbReference type="ChEBI" id="CHEBI:30616"/>
    </ligand>
</feature>
<evidence type="ECO:0000256" key="8">
    <source>
        <dbReference type="HAMAP-Rule" id="MF_00238"/>
    </source>
</evidence>
<dbReference type="GO" id="GO:0005829">
    <property type="term" value="C:cytosol"/>
    <property type="evidence" value="ECO:0007669"/>
    <property type="project" value="TreeGrafter"/>
</dbReference>
<evidence type="ECO:0000256" key="1">
    <source>
        <dbReference type="ARBA" id="ARBA00009427"/>
    </source>
</evidence>
<dbReference type="NCBIfam" id="TIGR00017">
    <property type="entry name" value="cmk"/>
    <property type="match status" value="1"/>
</dbReference>
<dbReference type="GO" id="GO:0005524">
    <property type="term" value="F:ATP binding"/>
    <property type="evidence" value="ECO:0007669"/>
    <property type="project" value="UniProtKB-UniRule"/>
</dbReference>
<dbReference type="InterPro" id="IPR003136">
    <property type="entry name" value="Cytidylate_kin"/>
</dbReference>
<dbReference type="EC" id="2.7.4.25" evidence="8"/>
<dbReference type="CDD" id="cd02020">
    <property type="entry name" value="CMPK"/>
    <property type="match status" value="1"/>
</dbReference>
<dbReference type="AlphaFoldDB" id="F4KTT1"/>
<dbReference type="Gene3D" id="3.40.50.300">
    <property type="entry name" value="P-loop containing nucleotide triphosphate hydrolases"/>
    <property type="match status" value="1"/>
</dbReference>
<dbReference type="SUPFAM" id="SSF52540">
    <property type="entry name" value="P-loop containing nucleoside triphosphate hydrolases"/>
    <property type="match status" value="1"/>
</dbReference>
<sequence length="223" mass="25425">MFQIAIDGHSSCGKSTLARALARELGYIYIDSGAMYRAVTLFFLENRVDLYDQQQIMDNLHKLEVSFVLAEAGNRTLLNGRDVEDRIREMDVAAKVSPVATIPEVRRKMVKRQRELAQNQGVVMDGRDIGSVVFPKAALKIFLTATVDRRVERRQRQLLEQGHVIDYEDILHNLYERDYIDSTRSDSPLMKAPDAIVIDNSNLSPEEQLAICALLARHRLFHV</sequence>
<dbReference type="GO" id="GO:0036430">
    <property type="term" value="F:CMP kinase activity"/>
    <property type="evidence" value="ECO:0007669"/>
    <property type="project" value="RHEA"/>
</dbReference>
<dbReference type="eggNOG" id="COG0283">
    <property type="taxonomic scope" value="Bacteria"/>
</dbReference>
<keyword evidence="4 8" id="KW-0418">Kinase</keyword>
<comment type="similarity">
    <text evidence="1 8">Belongs to the cytidylate kinase family. Type 1 subfamily.</text>
</comment>
<name>F4KTT1_HALH1</name>
<dbReference type="InterPro" id="IPR011994">
    <property type="entry name" value="Cytidylate_kinase_dom"/>
</dbReference>
<dbReference type="OrthoDB" id="9807434at2"/>
<dbReference type="PANTHER" id="PTHR21299">
    <property type="entry name" value="CYTIDYLATE KINASE/PANTOATE-BETA-ALANINE LIGASE"/>
    <property type="match status" value="1"/>
</dbReference>
<keyword evidence="11" id="KW-1185">Reference proteome</keyword>
<evidence type="ECO:0000256" key="7">
    <source>
        <dbReference type="ARBA" id="ARBA00048478"/>
    </source>
</evidence>
<dbReference type="RefSeq" id="WP_013762639.1">
    <property type="nucleotide sequence ID" value="NC_015510.1"/>
</dbReference>
<evidence type="ECO:0000256" key="6">
    <source>
        <dbReference type="ARBA" id="ARBA00047615"/>
    </source>
</evidence>
<dbReference type="KEGG" id="hhy:Halhy_0162"/>
<evidence type="ECO:0000313" key="11">
    <source>
        <dbReference type="Proteomes" id="UP000008461"/>
    </source>
</evidence>